<accession>A0A382MRZ2</accession>
<proteinExistence type="predicted"/>
<dbReference type="AlphaFoldDB" id="A0A382MRZ2"/>
<dbReference type="GO" id="GO:0005829">
    <property type="term" value="C:cytosol"/>
    <property type="evidence" value="ECO:0007669"/>
    <property type="project" value="TreeGrafter"/>
</dbReference>
<dbReference type="InterPro" id="IPR001313">
    <property type="entry name" value="Pumilio_RNA-bd_rpt"/>
</dbReference>
<dbReference type="GO" id="GO:0016799">
    <property type="term" value="F:hydrolase activity, hydrolyzing N-glycosyl compounds"/>
    <property type="evidence" value="ECO:0007669"/>
    <property type="project" value="TreeGrafter"/>
</dbReference>
<sequence length="183" mass="21004">MNIKSLTIYCSSSNNLDPIYYEISKQMIQVIAKFDYSIVYGGGQVGIMGVVAKTSMELGLHVTGVVPEFLATKENMFKEINFLKITKDMNQRKKILFELGDAFIAFPGGTGTMEEIIEIISWKVLGLHQKPILFFNFQNFWNPLLEQFKSINENKFGNLNLQSIFETIDTPQQFEKILKSWQK</sequence>
<dbReference type="PANTHER" id="PTHR31223">
    <property type="entry name" value="LOG FAMILY PROTEIN YJL055W"/>
    <property type="match status" value="1"/>
</dbReference>
<dbReference type="PROSITE" id="PS50302">
    <property type="entry name" value="PUM"/>
    <property type="match status" value="1"/>
</dbReference>
<dbReference type="GO" id="GO:0009691">
    <property type="term" value="P:cytokinin biosynthetic process"/>
    <property type="evidence" value="ECO:0007669"/>
    <property type="project" value="InterPro"/>
</dbReference>
<protein>
    <recommendedName>
        <fullName evidence="3">Cytokinin riboside 5'-monophosphate phosphoribohydrolase</fullName>
    </recommendedName>
</protein>
<dbReference type="InterPro" id="IPR005269">
    <property type="entry name" value="LOG"/>
</dbReference>
<dbReference type="Gene3D" id="3.40.50.450">
    <property type="match status" value="1"/>
</dbReference>
<dbReference type="GO" id="GO:0003723">
    <property type="term" value="F:RNA binding"/>
    <property type="evidence" value="ECO:0007669"/>
    <property type="project" value="InterPro"/>
</dbReference>
<dbReference type="Pfam" id="PF03641">
    <property type="entry name" value="Lysine_decarbox"/>
    <property type="match status" value="1"/>
</dbReference>
<dbReference type="PANTHER" id="PTHR31223:SF70">
    <property type="entry name" value="LOG FAMILY PROTEIN YJL055W"/>
    <property type="match status" value="1"/>
</dbReference>
<dbReference type="EMBL" id="UINC01094733">
    <property type="protein sequence ID" value="SVC50222.1"/>
    <property type="molecule type" value="Genomic_DNA"/>
</dbReference>
<evidence type="ECO:0000256" key="1">
    <source>
        <dbReference type="ARBA" id="ARBA00022737"/>
    </source>
</evidence>
<name>A0A382MRZ2_9ZZZZ</name>
<keyword evidence="1" id="KW-0677">Repeat</keyword>
<dbReference type="NCBIfam" id="TIGR00730">
    <property type="entry name" value="Rossman fold protein, TIGR00730 family"/>
    <property type="match status" value="1"/>
</dbReference>
<evidence type="ECO:0000313" key="2">
    <source>
        <dbReference type="EMBL" id="SVC50222.1"/>
    </source>
</evidence>
<gene>
    <name evidence="2" type="ORF">METZ01_LOCUS303076</name>
</gene>
<reference evidence="2" key="1">
    <citation type="submission" date="2018-05" db="EMBL/GenBank/DDBJ databases">
        <authorList>
            <person name="Lanie J.A."/>
            <person name="Ng W.-L."/>
            <person name="Kazmierczak K.M."/>
            <person name="Andrzejewski T.M."/>
            <person name="Davidsen T.M."/>
            <person name="Wayne K.J."/>
            <person name="Tettelin H."/>
            <person name="Glass J.I."/>
            <person name="Rusch D."/>
            <person name="Podicherti R."/>
            <person name="Tsui H.-C.T."/>
            <person name="Winkler M.E."/>
        </authorList>
    </citation>
    <scope>NUCLEOTIDE SEQUENCE</scope>
</reference>
<organism evidence="2">
    <name type="scientific">marine metagenome</name>
    <dbReference type="NCBI Taxonomy" id="408172"/>
    <lineage>
        <taxon>unclassified sequences</taxon>
        <taxon>metagenomes</taxon>
        <taxon>ecological metagenomes</taxon>
    </lineage>
</organism>
<dbReference type="InterPro" id="IPR031100">
    <property type="entry name" value="LOG_fam"/>
</dbReference>
<dbReference type="SUPFAM" id="SSF102405">
    <property type="entry name" value="MCP/YpsA-like"/>
    <property type="match status" value="1"/>
</dbReference>
<evidence type="ECO:0008006" key="3">
    <source>
        <dbReference type="Google" id="ProtNLM"/>
    </source>
</evidence>